<reference evidence="1" key="1">
    <citation type="submission" date="2019-10" db="EMBL/GenBank/DDBJ databases">
        <authorList>
            <consortium name="DOE Joint Genome Institute"/>
            <person name="Kuo A."/>
            <person name="Miyauchi S."/>
            <person name="Kiss E."/>
            <person name="Drula E."/>
            <person name="Kohler A."/>
            <person name="Sanchez-Garcia M."/>
            <person name="Andreopoulos B."/>
            <person name="Barry K.W."/>
            <person name="Bonito G."/>
            <person name="Buee M."/>
            <person name="Carver A."/>
            <person name="Chen C."/>
            <person name="Cichocki N."/>
            <person name="Clum A."/>
            <person name="Culley D."/>
            <person name="Crous P.W."/>
            <person name="Fauchery L."/>
            <person name="Girlanda M."/>
            <person name="Hayes R."/>
            <person name="Keri Z."/>
            <person name="Labutti K."/>
            <person name="Lipzen A."/>
            <person name="Lombard V."/>
            <person name="Magnuson J."/>
            <person name="Maillard F."/>
            <person name="Morin E."/>
            <person name="Murat C."/>
            <person name="Nolan M."/>
            <person name="Ohm R."/>
            <person name="Pangilinan J."/>
            <person name="Pereira M."/>
            <person name="Perotto S."/>
            <person name="Peter M."/>
            <person name="Riley R."/>
            <person name="Sitrit Y."/>
            <person name="Stielow B."/>
            <person name="Szollosi G."/>
            <person name="Zifcakova L."/>
            <person name="Stursova M."/>
            <person name="Spatafora J.W."/>
            <person name="Tedersoo L."/>
            <person name="Vaario L.-M."/>
            <person name="Yamada A."/>
            <person name="Yan M."/>
            <person name="Wang P."/>
            <person name="Xu J."/>
            <person name="Bruns T."/>
            <person name="Baldrian P."/>
            <person name="Vilgalys R."/>
            <person name="Henrissat B."/>
            <person name="Grigoriev I.V."/>
            <person name="Hibbett D."/>
            <person name="Nagy L.G."/>
            <person name="Martin F.M."/>
        </authorList>
    </citation>
    <scope>NUCLEOTIDE SEQUENCE</scope>
    <source>
        <strain evidence="1">P2</strain>
    </source>
</reference>
<evidence type="ECO:0000313" key="1">
    <source>
        <dbReference type="EMBL" id="KAF9654409.1"/>
    </source>
</evidence>
<proteinExistence type="predicted"/>
<reference evidence="1" key="2">
    <citation type="journal article" date="2020" name="Nat. Commun.">
        <title>Large-scale genome sequencing of mycorrhizal fungi provides insights into the early evolution of symbiotic traits.</title>
        <authorList>
            <person name="Miyauchi S."/>
            <person name="Kiss E."/>
            <person name="Kuo A."/>
            <person name="Drula E."/>
            <person name="Kohler A."/>
            <person name="Sanchez-Garcia M."/>
            <person name="Morin E."/>
            <person name="Andreopoulos B."/>
            <person name="Barry K.W."/>
            <person name="Bonito G."/>
            <person name="Buee M."/>
            <person name="Carver A."/>
            <person name="Chen C."/>
            <person name="Cichocki N."/>
            <person name="Clum A."/>
            <person name="Culley D."/>
            <person name="Crous P.W."/>
            <person name="Fauchery L."/>
            <person name="Girlanda M."/>
            <person name="Hayes R.D."/>
            <person name="Keri Z."/>
            <person name="LaButti K."/>
            <person name="Lipzen A."/>
            <person name="Lombard V."/>
            <person name="Magnuson J."/>
            <person name="Maillard F."/>
            <person name="Murat C."/>
            <person name="Nolan M."/>
            <person name="Ohm R.A."/>
            <person name="Pangilinan J."/>
            <person name="Pereira M.F."/>
            <person name="Perotto S."/>
            <person name="Peter M."/>
            <person name="Pfister S."/>
            <person name="Riley R."/>
            <person name="Sitrit Y."/>
            <person name="Stielow J.B."/>
            <person name="Szollosi G."/>
            <person name="Zifcakova L."/>
            <person name="Stursova M."/>
            <person name="Spatafora J.W."/>
            <person name="Tedersoo L."/>
            <person name="Vaario L.M."/>
            <person name="Yamada A."/>
            <person name="Yan M."/>
            <person name="Wang P."/>
            <person name="Xu J."/>
            <person name="Bruns T."/>
            <person name="Baldrian P."/>
            <person name="Vilgalys R."/>
            <person name="Dunand C."/>
            <person name="Henrissat B."/>
            <person name="Grigoriev I.V."/>
            <person name="Hibbett D."/>
            <person name="Nagy L.G."/>
            <person name="Martin F.M."/>
        </authorList>
    </citation>
    <scope>NUCLEOTIDE SEQUENCE</scope>
    <source>
        <strain evidence="1">P2</strain>
    </source>
</reference>
<accession>A0ACB6ZXS7</accession>
<comment type="caution">
    <text evidence="1">The sequence shown here is derived from an EMBL/GenBank/DDBJ whole genome shotgun (WGS) entry which is preliminary data.</text>
</comment>
<organism evidence="1 2">
    <name type="scientific">Thelephora ganbajun</name>
    <name type="common">Ganba fungus</name>
    <dbReference type="NCBI Taxonomy" id="370292"/>
    <lineage>
        <taxon>Eukaryota</taxon>
        <taxon>Fungi</taxon>
        <taxon>Dikarya</taxon>
        <taxon>Basidiomycota</taxon>
        <taxon>Agaricomycotina</taxon>
        <taxon>Agaricomycetes</taxon>
        <taxon>Thelephorales</taxon>
        <taxon>Thelephoraceae</taxon>
        <taxon>Thelephora</taxon>
    </lineage>
</organism>
<sequence>MATLQELDTAIAEQSALFNQFKARTDPAEAVELEAARVKLGELKKSRGALLQAAGAGSKDKKKERLLLKTAKGTRDYGPAEMFCREHIEKTVKDVFHLYGGSCLDTPIFERKDVLAGKYGEDAKLIFDLKDQGGEELALRYDHTVPLARYLAMAGTTITNAKLWQVGKVYRRDNPVMSKGRMREFSQADIDFAGSWDPMIPDAEIISLLGTILAKLDVGEFTIKLNHRKILDGIFEVCGVPSEKIRSISSAVDKLDKLPWVEVKKEMTQEKGLDPIVAEKIGQYVKLKGTEAPKLLEQLLHDSTLTSNKSAKEGLSDMNILFTLLQSYGVLDKISFDMSLARGLDYYTGIIYEAIVEGSAPPGLKQADALTSTPTSESTDLTPKPDSKKKPKKKVEEEGEEEIDESQVGVGSIAAGGRYDNLVGMFLSAASGEGKKTASIPCVGVSMGLDRIFAILWPRWIERGMRSKGTMVYVMSAGDGLLQERVQLAQALREAGINTEFSFKNKPKLPAQFAAGEKDEVPFAVILGGDELKAGLVTVKEQKWEFKDGQKVKVQSEEKGTQVPRDQLIDWIKNTQTFRDWQIGKWIS</sequence>
<name>A0ACB6ZXS7_THEGA</name>
<gene>
    <name evidence="1" type="ORF">BDM02DRAFT_3085524</name>
</gene>
<protein>
    <submittedName>
        <fullName evidence="1">Histidyl-tRNA synthetase</fullName>
    </submittedName>
</protein>
<evidence type="ECO:0000313" key="2">
    <source>
        <dbReference type="Proteomes" id="UP000886501"/>
    </source>
</evidence>
<dbReference type="Proteomes" id="UP000886501">
    <property type="component" value="Unassembled WGS sequence"/>
</dbReference>
<keyword evidence="2" id="KW-1185">Reference proteome</keyword>
<dbReference type="EMBL" id="MU117961">
    <property type="protein sequence ID" value="KAF9654409.1"/>
    <property type="molecule type" value="Genomic_DNA"/>
</dbReference>